<dbReference type="Proteomes" id="UP001174694">
    <property type="component" value="Unassembled WGS sequence"/>
</dbReference>
<gene>
    <name evidence="1" type="ORF">NKR23_g12299</name>
</gene>
<organism evidence="1 2">
    <name type="scientific">Pleurostoma richardsiae</name>
    <dbReference type="NCBI Taxonomy" id="41990"/>
    <lineage>
        <taxon>Eukaryota</taxon>
        <taxon>Fungi</taxon>
        <taxon>Dikarya</taxon>
        <taxon>Ascomycota</taxon>
        <taxon>Pezizomycotina</taxon>
        <taxon>Sordariomycetes</taxon>
        <taxon>Sordariomycetidae</taxon>
        <taxon>Calosphaeriales</taxon>
        <taxon>Pleurostomataceae</taxon>
        <taxon>Pleurostoma</taxon>
    </lineage>
</organism>
<keyword evidence="2" id="KW-1185">Reference proteome</keyword>
<dbReference type="AlphaFoldDB" id="A0AA38VG72"/>
<proteinExistence type="predicted"/>
<sequence>MISGLGRESMCGSMVLNTDSRIPRLSISISTEPAALGRNCWALRSIDGAISGRVMHEGYEVVIGTVRDIVGGIGF</sequence>
<accession>A0AA38VG72</accession>
<protein>
    <submittedName>
        <fullName evidence="1">Uncharacterized protein</fullName>
    </submittedName>
</protein>
<evidence type="ECO:0000313" key="1">
    <source>
        <dbReference type="EMBL" id="KAJ9130231.1"/>
    </source>
</evidence>
<reference evidence="1" key="1">
    <citation type="submission" date="2022-07" db="EMBL/GenBank/DDBJ databases">
        <title>Fungi with potential for degradation of polypropylene.</title>
        <authorList>
            <person name="Gostincar C."/>
        </authorList>
    </citation>
    <scope>NUCLEOTIDE SEQUENCE</scope>
    <source>
        <strain evidence="1">EXF-13308</strain>
    </source>
</reference>
<evidence type="ECO:0000313" key="2">
    <source>
        <dbReference type="Proteomes" id="UP001174694"/>
    </source>
</evidence>
<comment type="caution">
    <text evidence="1">The sequence shown here is derived from an EMBL/GenBank/DDBJ whole genome shotgun (WGS) entry which is preliminary data.</text>
</comment>
<dbReference type="EMBL" id="JANBVO010000099">
    <property type="protein sequence ID" value="KAJ9130231.1"/>
    <property type="molecule type" value="Genomic_DNA"/>
</dbReference>
<name>A0AA38VG72_9PEZI</name>